<evidence type="ECO:0000313" key="2">
    <source>
        <dbReference type="Proteomes" id="UP001187221"/>
    </source>
</evidence>
<sequence>MGMGAEAGAGGAGGGVWASARPGVPKARRAVQAIVLARRACLFKRRMFKRVSFTTGPVLALPRSWPGIARGAGGLVNPCPMDGTVGSINDVAAGS</sequence>
<organism evidence="1 2">
    <name type="scientific">Novosphingobium pituita</name>
    <dbReference type="NCBI Taxonomy" id="3056842"/>
    <lineage>
        <taxon>Bacteria</taxon>
        <taxon>Pseudomonadati</taxon>
        <taxon>Pseudomonadota</taxon>
        <taxon>Alphaproteobacteria</taxon>
        <taxon>Sphingomonadales</taxon>
        <taxon>Sphingomonadaceae</taxon>
        <taxon>Novosphingobium</taxon>
    </lineage>
</organism>
<accession>A0ABQ6P6P6</accession>
<dbReference type="Proteomes" id="UP001187221">
    <property type="component" value="Unassembled WGS sequence"/>
</dbReference>
<reference evidence="1 2" key="1">
    <citation type="submission" date="2023-06" db="EMBL/GenBank/DDBJ databases">
        <title>Draft genome sequence of Novosphingobium sp. strain IK01.</title>
        <authorList>
            <person name="Hatamoto M."/>
            <person name="Ikarashi T."/>
            <person name="Yamaguchi T."/>
        </authorList>
    </citation>
    <scope>NUCLEOTIDE SEQUENCE [LARGE SCALE GENOMIC DNA]</scope>
    <source>
        <strain evidence="1 2">IK01</strain>
    </source>
</reference>
<dbReference type="EMBL" id="BTFW01000001">
    <property type="protein sequence ID" value="GMM60259.1"/>
    <property type="molecule type" value="Genomic_DNA"/>
</dbReference>
<gene>
    <name evidence="1" type="ORF">NUTIK01_10360</name>
</gene>
<comment type="caution">
    <text evidence="1">The sequence shown here is derived from an EMBL/GenBank/DDBJ whole genome shotgun (WGS) entry which is preliminary data.</text>
</comment>
<proteinExistence type="predicted"/>
<keyword evidence="2" id="KW-1185">Reference proteome</keyword>
<evidence type="ECO:0000313" key="1">
    <source>
        <dbReference type="EMBL" id="GMM60259.1"/>
    </source>
</evidence>
<name>A0ABQ6P6P6_9SPHN</name>
<protein>
    <submittedName>
        <fullName evidence="1">Uncharacterized protein</fullName>
    </submittedName>
</protein>